<evidence type="ECO:0008006" key="3">
    <source>
        <dbReference type="Google" id="ProtNLM"/>
    </source>
</evidence>
<comment type="caution">
    <text evidence="1">The sequence shown here is derived from an EMBL/GenBank/DDBJ whole genome shotgun (WGS) entry which is preliminary data.</text>
</comment>
<proteinExistence type="predicted"/>
<dbReference type="AlphaFoldDB" id="A0A853CB19"/>
<name>A0A853CB19_9ACTN</name>
<sequence length="139" mass="14619">MSPRRLLVVLSAAQLAVGLLGQVVALRRRTPYDLPFLSGRPEHVGRDSLWMGTAYSAPAPMLVAQAAAIRSLAQGPDDGARRALGALGALMVPGYLMERADRRRLRPSGWDAVETPIAVAGLGLAAAMAVLGHQERSGA</sequence>
<dbReference type="EMBL" id="JACBZT010000001">
    <property type="protein sequence ID" value="NYJ05175.1"/>
    <property type="molecule type" value="Genomic_DNA"/>
</dbReference>
<keyword evidence="2" id="KW-1185">Reference proteome</keyword>
<accession>A0A853CB19</accession>
<evidence type="ECO:0000313" key="2">
    <source>
        <dbReference type="Proteomes" id="UP000541969"/>
    </source>
</evidence>
<organism evidence="1 2">
    <name type="scientific">Petropleomorpha daqingensis</name>
    <dbReference type="NCBI Taxonomy" id="2026353"/>
    <lineage>
        <taxon>Bacteria</taxon>
        <taxon>Bacillati</taxon>
        <taxon>Actinomycetota</taxon>
        <taxon>Actinomycetes</taxon>
        <taxon>Geodermatophilales</taxon>
        <taxon>Geodermatophilaceae</taxon>
        <taxon>Petropleomorpha</taxon>
    </lineage>
</organism>
<evidence type="ECO:0000313" key="1">
    <source>
        <dbReference type="EMBL" id="NYJ05175.1"/>
    </source>
</evidence>
<protein>
    <recommendedName>
        <fullName evidence="3">DUF4345 domain-containing protein</fullName>
    </recommendedName>
</protein>
<reference evidence="1 2" key="1">
    <citation type="submission" date="2020-07" db="EMBL/GenBank/DDBJ databases">
        <title>Sequencing the genomes of 1000 actinobacteria strains.</title>
        <authorList>
            <person name="Klenk H.-P."/>
        </authorList>
    </citation>
    <scope>NUCLEOTIDE SEQUENCE [LARGE SCALE GENOMIC DNA]</scope>
    <source>
        <strain evidence="1 2">DSM 104001</strain>
    </source>
</reference>
<dbReference type="RefSeq" id="WP_179715794.1">
    <property type="nucleotide sequence ID" value="NZ_JACBZT010000001.1"/>
</dbReference>
<dbReference type="Proteomes" id="UP000541969">
    <property type="component" value="Unassembled WGS sequence"/>
</dbReference>
<gene>
    <name evidence="1" type="ORF">GGQ55_001453</name>
</gene>